<dbReference type="EMBL" id="AYSA01000278">
    <property type="protein sequence ID" value="ESZ93941.1"/>
    <property type="molecule type" value="Genomic_DNA"/>
</dbReference>
<feature type="compositionally biased region" description="Basic and acidic residues" evidence="1">
    <location>
        <begin position="12"/>
        <end position="25"/>
    </location>
</feature>
<feature type="compositionally biased region" description="Polar residues" evidence="1">
    <location>
        <begin position="45"/>
        <end position="75"/>
    </location>
</feature>
<feature type="region of interest" description="Disordered" evidence="1">
    <location>
        <begin position="1"/>
        <end position="75"/>
    </location>
</feature>
<keyword evidence="3" id="KW-1185">Reference proteome</keyword>
<evidence type="ECO:0000313" key="3">
    <source>
        <dbReference type="Proteomes" id="UP000019487"/>
    </source>
</evidence>
<dbReference type="AlphaFoldDB" id="W9CDK0"/>
<comment type="caution">
    <text evidence="2">The sequence shown here is derived from an EMBL/GenBank/DDBJ whole genome shotgun (WGS) entry which is preliminary data.</text>
</comment>
<protein>
    <submittedName>
        <fullName evidence="2">Uncharacterized protein</fullName>
    </submittedName>
</protein>
<sequence length="75" mass="8020">MSGSSACSKIPTLKDLEDGNEREFDILVSTASTSPKQQDIEVPDISQQSASLSNGLSKKENYTQGNEMLNSLGTP</sequence>
<evidence type="ECO:0000256" key="1">
    <source>
        <dbReference type="SAM" id="MobiDB-lite"/>
    </source>
</evidence>
<dbReference type="Proteomes" id="UP000019487">
    <property type="component" value="Unassembled WGS sequence"/>
</dbReference>
<proteinExistence type="predicted"/>
<dbReference type="HOGENOM" id="CLU_2672523_0_0_1"/>
<gene>
    <name evidence="2" type="ORF">SBOR_5700</name>
</gene>
<accession>W9CDK0</accession>
<organism evidence="2 3">
    <name type="scientific">Sclerotinia borealis (strain F-4128)</name>
    <dbReference type="NCBI Taxonomy" id="1432307"/>
    <lineage>
        <taxon>Eukaryota</taxon>
        <taxon>Fungi</taxon>
        <taxon>Dikarya</taxon>
        <taxon>Ascomycota</taxon>
        <taxon>Pezizomycotina</taxon>
        <taxon>Leotiomycetes</taxon>
        <taxon>Helotiales</taxon>
        <taxon>Sclerotiniaceae</taxon>
        <taxon>Sclerotinia</taxon>
    </lineage>
</organism>
<name>W9CDK0_SCLBF</name>
<evidence type="ECO:0000313" key="2">
    <source>
        <dbReference type="EMBL" id="ESZ93941.1"/>
    </source>
</evidence>
<reference evidence="2 3" key="1">
    <citation type="journal article" date="2014" name="Genome Announc.">
        <title>Draft genome sequence of Sclerotinia borealis, a psychrophilic plant pathogenic fungus.</title>
        <authorList>
            <person name="Mardanov A.V."/>
            <person name="Beletsky A.V."/>
            <person name="Kadnikov V.V."/>
            <person name="Ignatov A.N."/>
            <person name="Ravin N.V."/>
        </authorList>
    </citation>
    <scope>NUCLEOTIDE SEQUENCE [LARGE SCALE GENOMIC DNA]</scope>
    <source>
        <strain evidence="3">F-4157</strain>
    </source>
</reference>